<feature type="domain" description="Heme-copper oxidase subunit III family profile" evidence="8">
    <location>
        <begin position="42"/>
        <end position="302"/>
    </location>
</feature>
<dbReference type="SUPFAM" id="SSF81452">
    <property type="entry name" value="Cytochrome c oxidase subunit III-like"/>
    <property type="match status" value="2"/>
</dbReference>
<feature type="compositionally biased region" description="Basic and acidic residues" evidence="6">
    <location>
        <begin position="11"/>
        <end position="24"/>
    </location>
</feature>
<dbReference type="STRING" id="314230.DSM3645_01956"/>
<comment type="similarity">
    <text evidence="2">Belongs to the cytochrome c oxidase subunit 3 family.</text>
</comment>
<dbReference type="CDD" id="cd02862">
    <property type="entry name" value="NorE_like"/>
    <property type="match status" value="1"/>
</dbReference>
<gene>
    <name evidence="9" type="ORF">DSM3645_01956</name>
</gene>
<feature type="transmembrane region" description="Helical" evidence="7">
    <location>
        <begin position="282"/>
        <end position="301"/>
    </location>
</feature>
<dbReference type="HOGENOM" id="CLU_044071_1_0_0"/>
<dbReference type="InterPro" id="IPR035973">
    <property type="entry name" value="Cyt_c_oxidase_su3-like_sf"/>
</dbReference>
<feature type="transmembrane region" description="Helical" evidence="7">
    <location>
        <begin position="87"/>
        <end position="108"/>
    </location>
</feature>
<feature type="region of interest" description="Disordered" evidence="6">
    <location>
        <begin position="169"/>
        <end position="224"/>
    </location>
</feature>
<evidence type="ECO:0000259" key="8">
    <source>
        <dbReference type="PROSITE" id="PS50253"/>
    </source>
</evidence>
<evidence type="ECO:0000313" key="9">
    <source>
        <dbReference type="EMBL" id="EAQ77692.1"/>
    </source>
</evidence>
<feature type="transmembrane region" description="Helical" evidence="7">
    <location>
        <begin position="114"/>
        <end position="132"/>
    </location>
</feature>
<keyword evidence="3 7" id="KW-0812">Transmembrane</keyword>
<keyword evidence="4 7" id="KW-1133">Transmembrane helix</keyword>
<organism evidence="9 10">
    <name type="scientific">Blastopirellula marina DSM 3645</name>
    <dbReference type="NCBI Taxonomy" id="314230"/>
    <lineage>
        <taxon>Bacteria</taxon>
        <taxon>Pseudomonadati</taxon>
        <taxon>Planctomycetota</taxon>
        <taxon>Planctomycetia</taxon>
        <taxon>Pirellulales</taxon>
        <taxon>Pirellulaceae</taxon>
        <taxon>Blastopirellula</taxon>
    </lineage>
</organism>
<dbReference type="GO" id="GO:0004129">
    <property type="term" value="F:cytochrome-c oxidase activity"/>
    <property type="evidence" value="ECO:0007669"/>
    <property type="project" value="InterPro"/>
</dbReference>
<evidence type="ECO:0000256" key="4">
    <source>
        <dbReference type="ARBA" id="ARBA00022989"/>
    </source>
</evidence>
<feature type="compositionally biased region" description="Basic and acidic residues" evidence="6">
    <location>
        <begin position="178"/>
        <end position="220"/>
    </location>
</feature>
<dbReference type="InterPro" id="IPR024791">
    <property type="entry name" value="Cyt_c/ubiquinol_Oxase_su3"/>
</dbReference>
<dbReference type="EMBL" id="AANZ01000029">
    <property type="protein sequence ID" value="EAQ77692.1"/>
    <property type="molecule type" value="Genomic_DNA"/>
</dbReference>
<comment type="subcellular location">
    <subcellularLocation>
        <location evidence="1">Membrane</location>
        <topology evidence="1">Multi-pass membrane protein</topology>
    </subcellularLocation>
</comment>
<evidence type="ECO:0000256" key="7">
    <source>
        <dbReference type="SAM" id="Phobius"/>
    </source>
</evidence>
<evidence type="ECO:0000256" key="5">
    <source>
        <dbReference type="ARBA" id="ARBA00023136"/>
    </source>
</evidence>
<dbReference type="PANTHER" id="PTHR11403:SF6">
    <property type="entry name" value="NITRIC OXIDE REDUCTASE SUBUNIT E"/>
    <property type="match status" value="1"/>
</dbReference>
<sequence length="302" mass="33457">METSTMTVAESTHEHDAHGHHSPEAHVAHHFESPQQQFDSGKLGIWMFLITEVLFFSGMFCAYAIYRSLHPEIFIDAAKELNAMLGALNTVVLIVSSLTMAWAVRAAQLSQKKLLIVLLWITLALAGVFLGVKTVEYTTKFQHELYPGIYNHFAQEQYPTVADKYVSKENQASGGAEHATEAPAHGEEHSEEHGSTPATGEHEEHAHAEAGGHAHAEAGGHGHGGAQGVRNIHIFFGIYYMMTGIHAIHIIGGMGAIGWLIYRANKGEFSSEYFGPVDYVGLYWHLVDLIWIYLFPLLYLIH</sequence>
<dbReference type="InterPro" id="IPR000298">
    <property type="entry name" value="Cyt_c_oxidase-like_su3"/>
</dbReference>
<feature type="transmembrane region" description="Helical" evidence="7">
    <location>
        <begin position="238"/>
        <end position="262"/>
    </location>
</feature>
<evidence type="ECO:0000256" key="2">
    <source>
        <dbReference type="ARBA" id="ARBA00010581"/>
    </source>
</evidence>
<feature type="transmembrane region" description="Helical" evidence="7">
    <location>
        <begin position="43"/>
        <end position="66"/>
    </location>
</feature>
<evidence type="ECO:0000256" key="6">
    <source>
        <dbReference type="SAM" id="MobiDB-lite"/>
    </source>
</evidence>
<dbReference type="GO" id="GO:0019646">
    <property type="term" value="P:aerobic electron transport chain"/>
    <property type="evidence" value="ECO:0007669"/>
    <property type="project" value="InterPro"/>
</dbReference>
<evidence type="ECO:0000313" key="10">
    <source>
        <dbReference type="Proteomes" id="UP000004358"/>
    </source>
</evidence>
<dbReference type="InterPro" id="IPR013833">
    <property type="entry name" value="Cyt_c_oxidase_su3_a-hlx"/>
</dbReference>
<feature type="compositionally biased region" description="Polar residues" evidence="6">
    <location>
        <begin position="1"/>
        <end position="10"/>
    </location>
</feature>
<comment type="caution">
    <text evidence="9">The sequence shown here is derived from an EMBL/GenBank/DDBJ whole genome shotgun (WGS) entry which is preliminary data.</text>
</comment>
<keyword evidence="5 7" id="KW-0472">Membrane</keyword>
<dbReference type="Pfam" id="PF00510">
    <property type="entry name" value="COX3"/>
    <property type="match status" value="2"/>
</dbReference>
<feature type="region of interest" description="Disordered" evidence="6">
    <location>
        <begin position="1"/>
        <end position="24"/>
    </location>
</feature>
<dbReference type="GO" id="GO:0016020">
    <property type="term" value="C:membrane"/>
    <property type="evidence" value="ECO:0007669"/>
    <property type="project" value="UniProtKB-SubCell"/>
</dbReference>
<proteinExistence type="inferred from homology"/>
<name>A4A0M6_9BACT</name>
<protein>
    <submittedName>
        <fullName evidence="9">Cytochrome oxidase subunit III</fullName>
    </submittedName>
</protein>
<accession>A4A0M6</accession>
<dbReference type="Gene3D" id="1.20.120.80">
    <property type="entry name" value="Cytochrome c oxidase, subunit III, four-helix bundle"/>
    <property type="match status" value="1"/>
</dbReference>
<reference evidence="9 10" key="1">
    <citation type="submission" date="2006-02" db="EMBL/GenBank/DDBJ databases">
        <authorList>
            <person name="Amann R."/>
            <person name="Ferriera S."/>
            <person name="Johnson J."/>
            <person name="Kravitz S."/>
            <person name="Halpern A."/>
            <person name="Remington K."/>
            <person name="Beeson K."/>
            <person name="Tran B."/>
            <person name="Rogers Y.-H."/>
            <person name="Friedman R."/>
            <person name="Venter J.C."/>
        </authorList>
    </citation>
    <scope>NUCLEOTIDE SEQUENCE [LARGE SCALE GENOMIC DNA]</scope>
    <source>
        <strain evidence="9 10">DSM 3645</strain>
    </source>
</reference>
<dbReference type="eggNOG" id="COG1845">
    <property type="taxonomic scope" value="Bacteria"/>
</dbReference>
<dbReference type="Proteomes" id="UP000004358">
    <property type="component" value="Unassembled WGS sequence"/>
</dbReference>
<evidence type="ECO:0000256" key="3">
    <source>
        <dbReference type="ARBA" id="ARBA00022692"/>
    </source>
</evidence>
<dbReference type="AlphaFoldDB" id="A4A0M6"/>
<dbReference type="PROSITE" id="PS50253">
    <property type="entry name" value="COX3"/>
    <property type="match status" value="1"/>
</dbReference>
<evidence type="ECO:0000256" key="1">
    <source>
        <dbReference type="ARBA" id="ARBA00004141"/>
    </source>
</evidence>
<dbReference type="PANTHER" id="PTHR11403">
    <property type="entry name" value="CYTOCHROME C OXIDASE SUBUNIT III"/>
    <property type="match status" value="1"/>
</dbReference>